<comment type="caution">
    <text evidence="1">The sequence shown here is derived from an EMBL/GenBank/DDBJ whole genome shotgun (WGS) entry which is preliminary data.</text>
</comment>
<proteinExistence type="predicted"/>
<name>A0ABT8DK17_9BURK</name>
<evidence type="ECO:0008006" key="3">
    <source>
        <dbReference type="Google" id="ProtNLM"/>
    </source>
</evidence>
<keyword evidence="2" id="KW-1185">Reference proteome</keyword>
<dbReference type="Proteomes" id="UP001228044">
    <property type="component" value="Unassembled WGS sequence"/>
</dbReference>
<protein>
    <recommendedName>
        <fullName evidence="3">HTH OST-type domain-containing protein</fullName>
    </recommendedName>
</protein>
<evidence type="ECO:0000313" key="1">
    <source>
        <dbReference type="EMBL" id="MDN3918732.1"/>
    </source>
</evidence>
<evidence type="ECO:0000313" key="2">
    <source>
        <dbReference type="Proteomes" id="UP001228044"/>
    </source>
</evidence>
<reference evidence="1 2" key="1">
    <citation type="submission" date="2023-06" db="EMBL/GenBank/DDBJ databases">
        <title>Pelomonas sp. PFR6 16S ribosomal RNA gene Genome sequencing and assembly.</title>
        <authorList>
            <person name="Woo H."/>
        </authorList>
    </citation>
    <scope>NUCLEOTIDE SEQUENCE [LARGE SCALE GENOMIC DNA]</scope>
    <source>
        <strain evidence="1 2">PFR6</strain>
    </source>
</reference>
<sequence length="280" mass="31309">MRETEDKQHEVQRLLGRCMLRLQQYEALMKAVVAMHDIGGTLSTIAAAPARRSAELSTTNLGKVAERLFKSVIVPDGFSDSDDADATLASETEIRFRAVVRLQMPQADYDKAKQGVKDLVDLRNTLVHHFLELFDVWTAPGCLAAVDYLSDAYMRIDEHVGQLRTWADGLDHAKQCAAREFSAPEFLELLVNGIAPDGQVLWAASGIVACLREAARGLQADGWTPLESAIQFAAREHPLQTPERYGCRSWPHVLDASKLFDLRYTREPDAAKVAWYRERA</sequence>
<gene>
    <name evidence="1" type="ORF">QWJ38_00440</name>
</gene>
<dbReference type="RefSeq" id="WP_290357063.1">
    <property type="nucleotide sequence ID" value="NZ_JAUHHC010000001.1"/>
</dbReference>
<dbReference type="EMBL" id="JAUHHC010000001">
    <property type="protein sequence ID" value="MDN3918732.1"/>
    <property type="molecule type" value="Genomic_DNA"/>
</dbReference>
<organism evidence="1 2">
    <name type="scientific">Roseateles violae</name>
    <dbReference type="NCBI Taxonomy" id="3058042"/>
    <lineage>
        <taxon>Bacteria</taxon>
        <taxon>Pseudomonadati</taxon>
        <taxon>Pseudomonadota</taxon>
        <taxon>Betaproteobacteria</taxon>
        <taxon>Burkholderiales</taxon>
        <taxon>Sphaerotilaceae</taxon>
        <taxon>Roseateles</taxon>
    </lineage>
</organism>
<accession>A0ABT8DK17</accession>